<evidence type="ECO:0000313" key="5">
    <source>
        <dbReference type="Proteomes" id="UP001170481"/>
    </source>
</evidence>
<protein>
    <submittedName>
        <fullName evidence="4">DNA-processing protein DprA</fullName>
    </submittedName>
</protein>
<dbReference type="InterPro" id="IPR057666">
    <property type="entry name" value="DrpA_SLOG"/>
</dbReference>
<feature type="compositionally biased region" description="Basic and acidic residues" evidence="2">
    <location>
        <begin position="340"/>
        <end position="358"/>
    </location>
</feature>
<evidence type="ECO:0000313" key="4">
    <source>
        <dbReference type="EMBL" id="MDO6670770.1"/>
    </source>
</evidence>
<feature type="domain" description="Smf/DprA SLOG" evidence="3">
    <location>
        <begin position="96"/>
        <end position="294"/>
    </location>
</feature>
<comment type="similarity">
    <text evidence="1">Belongs to the DprA/Smf family.</text>
</comment>
<accession>A0AAP4TUV4</accession>
<reference evidence="4" key="1">
    <citation type="submission" date="2023-07" db="EMBL/GenBank/DDBJ databases">
        <title>Genome content predicts the carbon catabolic preferences of heterotrophic bacteria.</title>
        <authorList>
            <person name="Gralka M."/>
        </authorList>
    </citation>
    <scope>NUCLEOTIDE SEQUENCE</scope>
    <source>
        <strain evidence="4">C2R13</strain>
    </source>
</reference>
<dbReference type="AlphaFoldDB" id="A0AAP4TUV4"/>
<feature type="compositionally biased region" description="Polar residues" evidence="2">
    <location>
        <begin position="325"/>
        <end position="338"/>
    </location>
</feature>
<dbReference type="EMBL" id="JAUORK010000002">
    <property type="protein sequence ID" value="MDO6670770.1"/>
    <property type="molecule type" value="Genomic_DNA"/>
</dbReference>
<dbReference type="Proteomes" id="UP001170481">
    <property type="component" value="Unassembled WGS sequence"/>
</dbReference>
<organism evidence="4 5">
    <name type="scientific">Cobetia amphilecti</name>
    <dbReference type="NCBI Taxonomy" id="1055104"/>
    <lineage>
        <taxon>Bacteria</taxon>
        <taxon>Pseudomonadati</taxon>
        <taxon>Pseudomonadota</taxon>
        <taxon>Gammaproteobacteria</taxon>
        <taxon>Oceanospirillales</taxon>
        <taxon>Halomonadaceae</taxon>
        <taxon>Cobetia</taxon>
    </lineage>
</organism>
<dbReference type="PANTHER" id="PTHR43022:SF1">
    <property type="entry name" value="PROTEIN SMF"/>
    <property type="match status" value="1"/>
</dbReference>
<feature type="region of interest" description="Disordered" evidence="2">
    <location>
        <begin position="325"/>
        <end position="358"/>
    </location>
</feature>
<dbReference type="InterPro" id="IPR003488">
    <property type="entry name" value="DprA"/>
</dbReference>
<dbReference type="SUPFAM" id="SSF102405">
    <property type="entry name" value="MCP/YpsA-like"/>
    <property type="match status" value="1"/>
</dbReference>
<sequence>MNLSSTAQATLLLTSYFSKASDEAAQPLTNTEWGRFALWLKEKSLTPSDLLVSDPVSLLNGWHDNKITTERILQLLGRGHSLALAVEKWQRAGLWVVTRSDTDYPKRLKARLKTASPPVLFGCGDKSLLNAGGLAVIGSRNANNQDLTFTEKTGTQAANENIAIVSGGARGVDEAAMLGAMNSGGIVIGVMADSLLKAATSSKWRNGLMRGQAVLVSPFYPEAGFSAGNAMARNKYIYCLADSALVIHSGKKGGTLSGAEENLKKGWVPLWVKPTDDITAANADLVAKGGQWYESDITSLSIVSLLKASAPVKLKIEVEQSDMFSQNRKPQIELSSPTDDGGKEALHNEKAGKSRPEKLDAPEELPVDFYRLFLQELSRLAADPVTIDVLIEKTGLHKSQVSAWLKKAFEGGYVKKLPRPVRYQCVKKEQY</sequence>
<comment type="caution">
    <text evidence="4">The sequence shown here is derived from an EMBL/GenBank/DDBJ whole genome shotgun (WGS) entry which is preliminary data.</text>
</comment>
<dbReference type="Gene3D" id="3.40.50.450">
    <property type="match status" value="1"/>
</dbReference>
<evidence type="ECO:0000259" key="3">
    <source>
        <dbReference type="Pfam" id="PF02481"/>
    </source>
</evidence>
<proteinExistence type="inferred from homology"/>
<dbReference type="Pfam" id="PF02481">
    <property type="entry name" value="DNA_processg_A"/>
    <property type="match status" value="1"/>
</dbReference>
<gene>
    <name evidence="4" type="ORF">Q4535_01435</name>
</gene>
<evidence type="ECO:0000256" key="1">
    <source>
        <dbReference type="ARBA" id="ARBA00006525"/>
    </source>
</evidence>
<dbReference type="GO" id="GO:0009294">
    <property type="term" value="P:DNA-mediated transformation"/>
    <property type="evidence" value="ECO:0007669"/>
    <property type="project" value="InterPro"/>
</dbReference>
<name>A0AAP4TUV4_9GAMM</name>
<evidence type="ECO:0000256" key="2">
    <source>
        <dbReference type="SAM" id="MobiDB-lite"/>
    </source>
</evidence>
<dbReference type="RefSeq" id="WP_303592662.1">
    <property type="nucleotide sequence ID" value="NZ_JAUORK010000002.1"/>
</dbReference>
<dbReference type="PANTHER" id="PTHR43022">
    <property type="entry name" value="PROTEIN SMF"/>
    <property type="match status" value="1"/>
</dbReference>